<keyword evidence="13" id="KW-0378">Hydrolase</keyword>
<evidence type="ECO:0000256" key="24">
    <source>
        <dbReference type="ARBA" id="ARBA00049902"/>
    </source>
</evidence>
<dbReference type="GO" id="GO:0071555">
    <property type="term" value="P:cell wall organization"/>
    <property type="evidence" value="ECO:0007669"/>
    <property type="project" value="UniProtKB-KW"/>
</dbReference>
<evidence type="ECO:0000256" key="15">
    <source>
        <dbReference type="ARBA" id="ARBA00022968"/>
    </source>
</evidence>
<dbReference type="SUPFAM" id="SSF53955">
    <property type="entry name" value="Lysozyme-like"/>
    <property type="match status" value="1"/>
</dbReference>
<evidence type="ECO:0000256" key="3">
    <source>
        <dbReference type="ARBA" id="ARBA00004752"/>
    </source>
</evidence>
<dbReference type="GO" id="GO:0008955">
    <property type="term" value="F:peptidoglycan glycosyltransferase activity"/>
    <property type="evidence" value="ECO:0007669"/>
    <property type="project" value="UniProtKB-EC"/>
</dbReference>
<evidence type="ECO:0000256" key="20">
    <source>
        <dbReference type="ARBA" id="ARBA00023268"/>
    </source>
</evidence>
<accession>A0A9D1VV11</accession>
<evidence type="ECO:0000256" key="18">
    <source>
        <dbReference type="ARBA" id="ARBA00023136"/>
    </source>
</evidence>
<dbReference type="InterPro" id="IPR023346">
    <property type="entry name" value="Lysozyme-like_dom_sf"/>
</dbReference>
<feature type="domain" description="Glycosyl transferase family 51" evidence="27">
    <location>
        <begin position="57"/>
        <end position="229"/>
    </location>
</feature>
<dbReference type="InterPro" id="IPR001460">
    <property type="entry name" value="PCN-bd_Tpept"/>
</dbReference>
<dbReference type="InterPro" id="IPR001264">
    <property type="entry name" value="Glyco_trans_51"/>
</dbReference>
<evidence type="ECO:0000313" key="28">
    <source>
        <dbReference type="EMBL" id="HIX47344.1"/>
    </source>
</evidence>
<comment type="catalytic activity">
    <reaction evidence="22">
        <text>Preferential cleavage: (Ac)2-L-Lys-D-Ala-|-D-Ala. Also transpeptidation of peptidyl-alanyl moieties that are N-acyl substituents of D-alanine.</text>
        <dbReference type="EC" id="3.4.16.4"/>
    </reaction>
</comment>
<keyword evidence="20" id="KW-0511">Multifunctional enzyme</keyword>
<keyword evidence="11" id="KW-0808">Transferase</keyword>
<dbReference type="InterPro" id="IPR050396">
    <property type="entry name" value="Glycosyltr_51/Transpeptidase"/>
</dbReference>
<evidence type="ECO:0000256" key="14">
    <source>
        <dbReference type="ARBA" id="ARBA00022960"/>
    </source>
</evidence>
<evidence type="ECO:0000256" key="13">
    <source>
        <dbReference type="ARBA" id="ARBA00022801"/>
    </source>
</evidence>
<evidence type="ECO:0000256" key="25">
    <source>
        <dbReference type="ARBA" id="ARBA00060592"/>
    </source>
</evidence>
<evidence type="ECO:0000256" key="16">
    <source>
        <dbReference type="ARBA" id="ARBA00022984"/>
    </source>
</evidence>
<comment type="pathway">
    <text evidence="3">Cell wall biogenesis; peptidoglycan biosynthesis.</text>
</comment>
<evidence type="ECO:0000256" key="23">
    <source>
        <dbReference type="ARBA" id="ARBA00044770"/>
    </source>
</evidence>
<comment type="pathway">
    <text evidence="25">Glycan biosynthesis.</text>
</comment>
<evidence type="ECO:0000256" key="22">
    <source>
        <dbReference type="ARBA" id="ARBA00034000"/>
    </source>
</evidence>
<sequence>MKIIRKMTALLLGLTAAAACIGIAYYLIVTGGTRLQPERLQTTEETARVVDARGVQISDISLKNANRSARIEELPDHVRQAFIAAEDKNFYRHRGLDCGGMARALWKNLRARSFRQGASTISQQLVKNTHLSGEKTIRRKLKEIKLARQLERRYTKDEILSMYLNTIYFGHACYGIASAADFYFGKDAAALDPAESATLAAVIRSPNRYSPLIDGEKCRAVRDGVLRRMRGLGFLTEQEYAAALARPLPQARPEGRRAESYLDAVFAELEALPVFSPYAMRGGYTIHTYMDAELQHYAEQLRTDADRSGKSLLVAENQSRGVLAWFATEGNVRRQPGSLLKPLAVYAPAIEENLLSPATPVLDKKENFGGYSPSNYREDYAGYISARRALAESRNVPAVRILNELGLERAEGYLDRLGLPLRDGDKNLSLALGGMTKGYTLPELGGAYAALACGGKYAPLAFIRKIEDSQGRTIYERKSAAASAFSEDTAALMNDMLRTAARSGTAKKLAALPYEICGKTGTAGTEAGNTDAWAIAYTSEHLLGVWMGNADNARTDISGGGLPCHYAALLAKHIYADAKPKAFPRCADVVRCRLDSVSYERDHVVRAAAPQQPQRYTFTELFRACNLPASASSLFTEPRARAEISVQNGRICIDLCLTEYYEYRIKRRVNGEERLLADGFCESRVIDKDVCAGQRYTYTVTPFYRSDDGKLIYGTELTLPSVYIRKPSPPPSDWWRQ</sequence>
<evidence type="ECO:0000259" key="26">
    <source>
        <dbReference type="Pfam" id="PF00905"/>
    </source>
</evidence>
<evidence type="ECO:0000256" key="19">
    <source>
        <dbReference type="ARBA" id="ARBA00023251"/>
    </source>
</evidence>
<gene>
    <name evidence="28" type="ORF">H9737_06625</name>
</gene>
<feature type="domain" description="Penicillin-binding protein transpeptidase" evidence="26">
    <location>
        <begin position="333"/>
        <end position="539"/>
    </location>
</feature>
<comment type="subcellular location">
    <subcellularLocation>
        <location evidence="2">Cell membrane</location>
        <topology evidence="2">Single-pass type II membrane protein</topology>
    </subcellularLocation>
</comment>
<keyword evidence="8" id="KW-0121">Carboxypeptidase</keyword>
<dbReference type="PANTHER" id="PTHR32282">
    <property type="entry name" value="BINDING PROTEIN TRANSPEPTIDASE, PUTATIVE-RELATED"/>
    <property type="match status" value="1"/>
</dbReference>
<dbReference type="GO" id="GO:0005886">
    <property type="term" value="C:plasma membrane"/>
    <property type="evidence" value="ECO:0007669"/>
    <property type="project" value="UniProtKB-SubCell"/>
</dbReference>
<evidence type="ECO:0000256" key="21">
    <source>
        <dbReference type="ARBA" id="ARBA00023316"/>
    </source>
</evidence>
<evidence type="ECO:0000256" key="9">
    <source>
        <dbReference type="ARBA" id="ARBA00022670"/>
    </source>
</evidence>
<dbReference type="Proteomes" id="UP000824249">
    <property type="component" value="Unassembled WGS sequence"/>
</dbReference>
<dbReference type="GO" id="GO:0046677">
    <property type="term" value="P:response to antibiotic"/>
    <property type="evidence" value="ECO:0007669"/>
    <property type="project" value="UniProtKB-KW"/>
</dbReference>
<evidence type="ECO:0000256" key="8">
    <source>
        <dbReference type="ARBA" id="ARBA00022645"/>
    </source>
</evidence>
<evidence type="ECO:0000256" key="11">
    <source>
        <dbReference type="ARBA" id="ARBA00022679"/>
    </source>
</evidence>
<dbReference type="EC" id="3.4.16.4" evidence="6"/>
<keyword evidence="14" id="KW-0133">Cell shape</keyword>
<organism evidence="28 29">
    <name type="scientific">Candidatus Borkfalkia faecigallinarum</name>
    <dbReference type="NCBI Taxonomy" id="2838509"/>
    <lineage>
        <taxon>Bacteria</taxon>
        <taxon>Bacillati</taxon>
        <taxon>Bacillota</taxon>
        <taxon>Clostridia</taxon>
        <taxon>Christensenellales</taxon>
        <taxon>Christensenellaceae</taxon>
        <taxon>Candidatus Borkfalkia</taxon>
    </lineage>
</organism>
<dbReference type="PROSITE" id="PS51257">
    <property type="entry name" value="PROKAR_LIPOPROTEIN"/>
    <property type="match status" value="1"/>
</dbReference>
<proteinExistence type="inferred from homology"/>
<dbReference type="InterPro" id="IPR012338">
    <property type="entry name" value="Beta-lactam/transpept-like"/>
</dbReference>
<evidence type="ECO:0000256" key="2">
    <source>
        <dbReference type="ARBA" id="ARBA00004401"/>
    </source>
</evidence>
<evidence type="ECO:0000256" key="1">
    <source>
        <dbReference type="ARBA" id="ARBA00002624"/>
    </source>
</evidence>
<keyword evidence="19" id="KW-0046">Antibiotic resistance</keyword>
<dbReference type="Gene3D" id="3.40.710.10">
    <property type="entry name" value="DD-peptidase/beta-lactamase superfamily"/>
    <property type="match status" value="1"/>
</dbReference>
<dbReference type="GO" id="GO:0008360">
    <property type="term" value="P:regulation of cell shape"/>
    <property type="evidence" value="ECO:0007669"/>
    <property type="project" value="UniProtKB-KW"/>
</dbReference>
<dbReference type="GO" id="GO:0008658">
    <property type="term" value="F:penicillin binding"/>
    <property type="evidence" value="ECO:0007669"/>
    <property type="project" value="InterPro"/>
</dbReference>
<dbReference type="FunFam" id="1.10.3810.10:FF:000001">
    <property type="entry name" value="Penicillin-binding protein 1A"/>
    <property type="match status" value="1"/>
</dbReference>
<evidence type="ECO:0000256" key="7">
    <source>
        <dbReference type="ARBA" id="ARBA00018638"/>
    </source>
</evidence>
<comment type="catalytic activity">
    <reaction evidence="24">
        <text>[GlcNAc-(1-&gt;4)-Mur2Ac(oyl-L-Ala-gamma-D-Glu-L-Lys-D-Ala-D-Ala)](n)-di-trans,octa-cis-undecaprenyl diphosphate + beta-D-GlcNAc-(1-&gt;4)-Mur2Ac(oyl-L-Ala-gamma-D-Glu-L-Lys-D-Ala-D-Ala)-di-trans,octa-cis-undecaprenyl diphosphate = [GlcNAc-(1-&gt;4)-Mur2Ac(oyl-L-Ala-gamma-D-Glu-L-Lys-D-Ala-D-Ala)](n+1)-di-trans,octa-cis-undecaprenyl diphosphate + di-trans,octa-cis-undecaprenyl diphosphate + H(+)</text>
        <dbReference type="Rhea" id="RHEA:23708"/>
        <dbReference type="Rhea" id="RHEA-COMP:9602"/>
        <dbReference type="Rhea" id="RHEA-COMP:9603"/>
        <dbReference type="ChEBI" id="CHEBI:15378"/>
        <dbReference type="ChEBI" id="CHEBI:58405"/>
        <dbReference type="ChEBI" id="CHEBI:60033"/>
        <dbReference type="ChEBI" id="CHEBI:78435"/>
        <dbReference type="EC" id="2.4.99.28"/>
    </reaction>
</comment>
<keyword evidence="18" id="KW-0472">Membrane</keyword>
<dbReference type="GO" id="GO:0009002">
    <property type="term" value="F:serine-type D-Ala-D-Ala carboxypeptidase activity"/>
    <property type="evidence" value="ECO:0007669"/>
    <property type="project" value="UniProtKB-EC"/>
</dbReference>
<keyword evidence="12" id="KW-0812">Transmembrane</keyword>
<keyword evidence="15" id="KW-0735">Signal-anchor</keyword>
<evidence type="ECO:0000259" key="27">
    <source>
        <dbReference type="Pfam" id="PF00912"/>
    </source>
</evidence>
<name>A0A9D1VV11_9FIRM</name>
<evidence type="ECO:0000256" key="17">
    <source>
        <dbReference type="ARBA" id="ARBA00022989"/>
    </source>
</evidence>
<keyword evidence="17" id="KW-1133">Transmembrane helix</keyword>
<reference evidence="28" key="2">
    <citation type="submission" date="2021-04" db="EMBL/GenBank/DDBJ databases">
        <authorList>
            <person name="Gilroy R."/>
        </authorList>
    </citation>
    <scope>NUCLEOTIDE SEQUENCE</scope>
    <source>
        <strain evidence="28">26628</strain>
    </source>
</reference>
<comment type="caution">
    <text evidence="28">The sequence shown here is derived from an EMBL/GenBank/DDBJ whole genome shotgun (WGS) entry which is preliminary data.</text>
</comment>
<comment type="function">
    <text evidence="1">Cell wall formation. Synthesis of cross-linked peptidoglycan from the lipid intermediates. The enzyme has a penicillin-insensitive transglycosylase N-terminal domain (formation of linear glycan strands) and a penicillin-sensitive transpeptidase C-terminal domain (cross-linking of the peptide subunits).</text>
</comment>
<protein>
    <recommendedName>
        <fullName evidence="7">Penicillin-binding protein 1A</fullName>
        <ecNumber evidence="23">2.4.99.28</ecNumber>
        <ecNumber evidence="6">3.4.16.4</ecNumber>
    </recommendedName>
</protein>
<keyword evidence="16" id="KW-0573">Peptidoglycan synthesis</keyword>
<dbReference type="PANTHER" id="PTHR32282:SF15">
    <property type="entry name" value="PENICILLIN-BINDING PROTEIN 1C"/>
    <property type="match status" value="1"/>
</dbReference>
<dbReference type="EC" id="2.4.99.28" evidence="23"/>
<dbReference type="AlphaFoldDB" id="A0A9D1VV11"/>
<reference evidence="28" key="1">
    <citation type="journal article" date="2021" name="PeerJ">
        <title>Extensive microbial diversity within the chicken gut microbiome revealed by metagenomics and culture.</title>
        <authorList>
            <person name="Gilroy R."/>
            <person name="Ravi A."/>
            <person name="Getino M."/>
            <person name="Pursley I."/>
            <person name="Horton D.L."/>
            <person name="Alikhan N.F."/>
            <person name="Baker D."/>
            <person name="Gharbi K."/>
            <person name="Hall N."/>
            <person name="Watson M."/>
            <person name="Adriaenssens E.M."/>
            <person name="Foster-Nyarko E."/>
            <person name="Jarju S."/>
            <person name="Secka A."/>
            <person name="Antonio M."/>
            <person name="Oren A."/>
            <person name="Chaudhuri R.R."/>
            <person name="La Ragione R."/>
            <person name="Hildebrand F."/>
            <person name="Pallen M.J."/>
        </authorList>
    </citation>
    <scope>NUCLEOTIDE SEQUENCE</scope>
    <source>
        <strain evidence="28">26628</strain>
    </source>
</reference>
<evidence type="ECO:0000256" key="4">
    <source>
        <dbReference type="ARBA" id="ARBA00007090"/>
    </source>
</evidence>
<evidence type="ECO:0000313" key="29">
    <source>
        <dbReference type="Proteomes" id="UP000824249"/>
    </source>
</evidence>
<comment type="similarity">
    <text evidence="4">In the C-terminal section; belongs to the transpeptidase family.</text>
</comment>
<dbReference type="GO" id="GO:0006508">
    <property type="term" value="P:proteolysis"/>
    <property type="evidence" value="ECO:0007669"/>
    <property type="project" value="UniProtKB-KW"/>
</dbReference>
<evidence type="ECO:0000256" key="6">
    <source>
        <dbReference type="ARBA" id="ARBA00012448"/>
    </source>
</evidence>
<keyword evidence="21" id="KW-0961">Cell wall biogenesis/degradation</keyword>
<comment type="similarity">
    <text evidence="5">In the N-terminal section; belongs to the glycosyltransferase 51 family.</text>
</comment>
<evidence type="ECO:0000256" key="10">
    <source>
        <dbReference type="ARBA" id="ARBA00022676"/>
    </source>
</evidence>
<keyword evidence="10" id="KW-0328">Glycosyltransferase</keyword>
<dbReference type="GO" id="GO:0030288">
    <property type="term" value="C:outer membrane-bounded periplasmic space"/>
    <property type="evidence" value="ECO:0007669"/>
    <property type="project" value="TreeGrafter"/>
</dbReference>
<keyword evidence="9" id="KW-0645">Protease</keyword>
<dbReference type="InterPro" id="IPR036950">
    <property type="entry name" value="PBP_transglycosylase"/>
</dbReference>
<dbReference type="SUPFAM" id="SSF56601">
    <property type="entry name" value="beta-lactamase/transpeptidase-like"/>
    <property type="match status" value="1"/>
</dbReference>
<dbReference type="Pfam" id="PF00912">
    <property type="entry name" value="Transgly"/>
    <property type="match status" value="1"/>
</dbReference>
<evidence type="ECO:0000256" key="5">
    <source>
        <dbReference type="ARBA" id="ARBA00007739"/>
    </source>
</evidence>
<dbReference type="Gene3D" id="1.10.3810.10">
    <property type="entry name" value="Biosynthetic peptidoglycan transglycosylase-like"/>
    <property type="match status" value="1"/>
</dbReference>
<dbReference type="Pfam" id="PF00905">
    <property type="entry name" value="Transpeptidase"/>
    <property type="match status" value="1"/>
</dbReference>
<dbReference type="EMBL" id="DXFD01000099">
    <property type="protein sequence ID" value="HIX47344.1"/>
    <property type="molecule type" value="Genomic_DNA"/>
</dbReference>
<dbReference type="GO" id="GO:0009252">
    <property type="term" value="P:peptidoglycan biosynthetic process"/>
    <property type="evidence" value="ECO:0007669"/>
    <property type="project" value="UniProtKB-KW"/>
</dbReference>
<evidence type="ECO:0000256" key="12">
    <source>
        <dbReference type="ARBA" id="ARBA00022692"/>
    </source>
</evidence>